<evidence type="ECO:0000259" key="9">
    <source>
        <dbReference type="Pfam" id="PF00793"/>
    </source>
</evidence>
<keyword evidence="4 8" id="KW-0028">Amino-acid biosynthesis</keyword>
<dbReference type="AlphaFoldDB" id="A9KCE2"/>
<dbReference type="GO" id="GO:0008652">
    <property type="term" value="P:amino acid biosynthetic process"/>
    <property type="evidence" value="ECO:0007669"/>
    <property type="project" value="UniProtKB-KW"/>
</dbReference>
<evidence type="ECO:0000256" key="6">
    <source>
        <dbReference type="ARBA" id="ARBA00023141"/>
    </source>
</evidence>
<dbReference type="EC" id="2.5.1.54" evidence="8"/>
<dbReference type="PIRSF" id="PIRSF001361">
    <property type="entry name" value="DAHP_synthase"/>
    <property type="match status" value="1"/>
</dbReference>
<protein>
    <recommendedName>
        <fullName evidence="8">Phospho-2-dehydro-3-deoxyheptonate aldolase</fullName>
        <ecNumber evidence="8">2.5.1.54</ecNumber>
    </recommendedName>
</protein>
<name>A9KCE2_COXBN</name>
<comment type="function">
    <text evidence="1 8">Stereospecific condensation of phosphoenolpyruvate (PEP) and D-erythrose-4-phosphate (E4P) giving rise to 3-deoxy-D-arabino-heptulosonate-7-phosphate (DAHP).</text>
</comment>
<evidence type="ECO:0000256" key="1">
    <source>
        <dbReference type="ARBA" id="ARBA00003726"/>
    </source>
</evidence>
<dbReference type="RefSeq" id="WP_011996894.1">
    <property type="nucleotide sequence ID" value="NC_009727.1"/>
</dbReference>
<sequence>MQKTDNLRIKAIHPLMLPALLIEELPITAAVASTVNLARLAARDIIHGQDDRLLVVLGPCSIHDVKAALEYANRLKRCIDRHAKKLCIIMRVYFEKPRTTVGWKGLINDPQLDGSFHINQGLRVARRLLLDINEIGVPTGSEFLDTIIPQYISDLTSWSAIGARTTESQTHRELASGLSMPIGFKNGTTGNVQIAIDAVLAARQAHHFLGVSKQGIAAIISTKGNPDGHVILRGSSQSTNYDPKSIEEAILKLKANHLPPSVMVDCSHGNSRKNHKNQMRVVDALYDQITQGSSYLLGAMIESNLVEGKQTLESGKTLTYGQSITDACISWEDTELALEKLAQAVIIRRQHSEERKHHGE</sequence>
<dbReference type="KEGG" id="cbd:CBUD_1066"/>
<evidence type="ECO:0000313" key="10">
    <source>
        <dbReference type="EMBL" id="ABS76816.1"/>
    </source>
</evidence>
<dbReference type="InterPro" id="IPR006218">
    <property type="entry name" value="DAHP1/KDSA"/>
</dbReference>
<dbReference type="GO" id="GO:0005737">
    <property type="term" value="C:cytoplasm"/>
    <property type="evidence" value="ECO:0007669"/>
    <property type="project" value="TreeGrafter"/>
</dbReference>
<organism evidence="10 11">
    <name type="scientific">Coxiella burnetii (strain Dugway 5J108-111)</name>
    <dbReference type="NCBI Taxonomy" id="434922"/>
    <lineage>
        <taxon>Bacteria</taxon>
        <taxon>Pseudomonadati</taxon>
        <taxon>Pseudomonadota</taxon>
        <taxon>Gammaproteobacteria</taxon>
        <taxon>Legionellales</taxon>
        <taxon>Coxiellaceae</taxon>
        <taxon>Coxiella</taxon>
    </lineage>
</organism>
<dbReference type="Gene3D" id="3.20.20.70">
    <property type="entry name" value="Aldolase class I"/>
    <property type="match status" value="1"/>
</dbReference>
<dbReference type="PANTHER" id="PTHR21225:SF12">
    <property type="entry name" value="PHOSPHO-2-DEHYDRO-3-DEOXYHEPTONATE ALDOLASE, TYROSINE-INHIBITED"/>
    <property type="match status" value="1"/>
</dbReference>
<dbReference type="GO" id="GO:0009073">
    <property type="term" value="P:aromatic amino acid family biosynthetic process"/>
    <property type="evidence" value="ECO:0007669"/>
    <property type="project" value="UniProtKB-KW"/>
</dbReference>
<evidence type="ECO:0000256" key="2">
    <source>
        <dbReference type="ARBA" id="ARBA00004688"/>
    </source>
</evidence>
<dbReference type="InterPro" id="IPR013785">
    <property type="entry name" value="Aldolase_TIM"/>
</dbReference>
<dbReference type="NCBIfam" id="NF009395">
    <property type="entry name" value="PRK12755.1"/>
    <property type="match status" value="1"/>
</dbReference>
<evidence type="ECO:0000256" key="8">
    <source>
        <dbReference type="PIRNR" id="PIRNR001361"/>
    </source>
</evidence>
<evidence type="ECO:0000256" key="4">
    <source>
        <dbReference type="ARBA" id="ARBA00022605"/>
    </source>
</evidence>
<accession>A9KCE2</accession>
<dbReference type="UniPathway" id="UPA00053">
    <property type="reaction ID" value="UER00084"/>
</dbReference>
<reference evidence="10 11" key="1">
    <citation type="journal article" date="2009" name="Infect. Immun.">
        <title>Comparative genomics reveal extensive transposon-mediated genomic plasticity and diversity among potential effector proteins within the genus Coxiella.</title>
        <authorList>
            <person name="Beare P.A."/>
            <person name="Unsworth N."/>
            <person name="Andoh M."/>
            <person name="Voth D.E."/>
            <person name="Omsland A."/>
            <person name="Gilk S.D."/>
            <person name="Williams K.P."/>
            <person name="Sobral B.W."/>
            <person name="Kupko J.J.III."/>
            <person name="Porcella S.F."/>
            <person name="Samuel J.E."/>
            <person name="Heinzen R.A."/>
        </authorList>
    </citation>
    <scope>NUCLEOTIDE SEQUENCE [LARGE SCALE GENOMIC DNA]</scope>
    <source>
        <strain evidence="10 11">Dugway 5J108-111</strain>
    </source>
</reference>
<dbReference type="GO" id="GO:0009423">
    <property type="term" value="P:chorismate biosynthetic process"/>
    <property type="evidence" value="ECO:0007669"/>
    <property type="project" value="UniProtKB-UniPathway"/>
</dbReference>
<comment type="similarity">
    <text evidence="3 8">Belongs to the class-I DAHP synthase family.</text>
</comment>
<dbReference type="FunFam" id="3.20.20.70:FF:000005">
    <property type="entry name" value="Phospho-2-dehydro-3-deoxyheptonate aldolase"/>
    <property type="match status" value="1"/>
</dbReference>
<evidence type="ECO:0000256" key="7">
    <source>
        <dbReference type="ARBA" id="ARBA00047508"/>
    </source>
</evidence>
<evidence type="ECO:0000256" key="5">
    <source>
        <dbReference type="ARBA" id="ARBA00022679"/>
    </source>
</evidence>
<evidence type="ECO:0000313" key="11">
    <source>
        <dbReference type="Proteomes" id="UP000008555"/>
    </source>
</evidence>
<comment type="pathway">
    <text evidence="2 8">Metabolic intermediate biosynthesis; chorismate biosynthesis; chorismate from D-erythrose 4-phosphate and phosphoenolpyruvate: step 1/7.</text>
</comment>
<dbReference type="InterPro" id="IPR006219">
    <property type="entry name" value="DAHP_synth_1"/>
</dbReference>
<proteinExistence type="inferred from homology"/>
<dbReference type="NCBIfam" id="NF009396">
    <property type="entry name" value="PRK12756.1"/>
    <property type="match status" value="1"/>
</dbReference>
<dbReference type="SUPFAM" id="SSF51569">
    <property type="entry name" value="Aldolase"/>
    <property type="match status" value="1"/>
</dbReference>
<dbReference type="EMBL" id="CP000733">
    <property type="protein sequence ID" value="ABS76816.1"/>
    <property type="molecule type" value="Genomic_DNA"/>
</dbReference>
<evidence type="ECO:0000256" key="3">
    <source>
        <dbReference type="ARBA" id="ARBA00007985"/>
    </source>
</evidence>
<dbReference type="GO" id="GO:0042802">
    <property type="term" value="F:identical protein binding"/>
    <property type="evidence" value="ECO:0007669"/>
    <property type="project" value="UniProtKB-ARBA"/>
</dbReference>
<gene>
    <name evidence="10" type="ordered locus">CBUD_1066</name>
</gene>
<keyword evidence="6 8" id="KW-0057">Aromatic amino acid biosynthesis</keyword>
<dbReference type="PANTHER" id="PTHR21225">
    <property type="entry name" value="PHOSPHO-2-DEHYDRO-3-DEOXYHEPTONATE ALDOLASE DAHP SYNTHETASE"/>
    <property type="match status" value="1"/>
</dbReference>
<feature type="domain" description="DAHP synthetase I/KDSA" evidence="9">
    <location>
        <begin position="43"/>
        <end position="337"/>
    </location>
</feature>
<comment type="catalytic activity">
    <reaction evidence="7 8">
        <text>D-erythrose 4-phosphate + phosphoenolpyruvate + H2O = 7-phospho-2-dehydro-3-deoxy-D-arabino-heptonate + phosphate</text>
        <dbReference type="Rhea" id="RHEA:14717"/>
        <dbReference type="ChEBI" id="CHEBI:15377"/>
        <dbReference type="ChEBI" id="CHEBI:16897"/>
        <dbReference type="ChEBI" id="CHEBI:43474"/>
        <dbReference type="ChEBI" id="CHEBI:58394"/>
        <dbReference type="ChEBI" id="CHEBI:58702"/>
        <dbReference type="EC" id="2.5.1.54"/>
    </reaction>
</comment>
<dbReference type="Proteomes" id="UP000008555">
    <property type="component" value="Chromosome"/>
</dbReference>
<dbReference type="HOGENOM" id="CLU_030903_0_1_6"/>
<dbReference type="GO" id="GO:0003849">
    <property type="term" value="F:3-deoxy-7-phosphoheptulonate synthase activity"/>
    <property type="evidence" value="ECO:0007669"/>
    <property type="project" value="UniProtKB-EC"/>
</dbReference>
<keyword evidence="5 8" id="KW-0808">Transferase</keyword>
<dbReference type="Pfam" id="PF00793">
    <property type="entry name" value="DAHP_synth_1"/>
    <property type="match status" value="1"/>
</dbReference>
<dbReference type="NCBIfam" id="TIGR00034">
    <property type="entry name" value="aroFGH"/>
    <property type="match status" value="1"/>
</dbReference>